<feature type="domain" description="EGF-like" evidence="2">
    <location>
        <begin position="588"/>
        <end position="620"/>
    </location>
</feature>
<feature type="domain" description="EGF-like" evidence="2">
    <location>
        <begin position="1180"/>
        <end position="1214"/>
    </location>
</feature>
<feature type="domain" description="EGF-like" evidence="2">
    <location>
        <begin position="1021"/>
        <end position="1055"/>
    </location>
</feature>
<evidence type="ECO:0000313" key="4">
    <source>
        <dbReference type="Proteomes" id="UP001608902"/>
    </source>
</evidence>
<evidence type="ECO:0000259" key="2">
    <source>
        <dbReference type="SMART" id="SM00181"/>
    </source>
</evidence>
<keyword evidence="4" id="KW-1185">Reference proteome</keyword>
<dbReference type="Proteomes" id="UP001608902">
    <property type="component" value="Unassembled WGS sequence"/>
</dbReference>
<feature type="domain" description="EGF-like" evidence="2">
    <location>
        <begin position="1231"/>
        <end position="1264"/>
    </location>
</feature>
<reference evidence="3 4" key="1">
    <citation type="submission" date="2024-08" db="EMBL/GenBank/DDBJ databases">
        <title>Gnathostoma spinigerum genome.</title>
        <authorList>
            <person name="Gonzalez-Bertolin B."/>
            <person name="Monzon S."/>
            <person name="Zaballos A."/>
            <person name="Jimenez P."/>
            <person name="Dekumyoy P."/>
            <person name="Varona S."/>
            <person name="Cuesta I."/>
            <person name="Sumanam S."/>
            <person name="Adisakwattana P."/>
            <person name="Gasser R.B."/>
            <person name="Hernandez-Gonzalez A."/>
            <person name="Young N.D."/>
            <person name="Perteguer M.J."/>
        </authorList>
    </citation>
    <scope>NUCLEOTIDE SEQUENCE [LARGE SCALE GENOMIC DNA]</scope>
    <source>
        <strain evidence="3">AL3</strain>
        <tissue evidence="3">Liver</tissue>
    </source>
</reference>
<feature type="domain" description="EGF-like" evidence="2">
    <location>
        <begin position="953"/>
        <end position="987"/>
    </location>
</feature>
<sequence length="1323" mass="141616">MHVRLCLSVLLYATRIAQAGFIGKRSSDALWISQNPTVRHYFPSIEYRPHIYSAPVSNGIRPEESCTSSEECAGFPQAFCDGVCRCIIGAFNAGSACVKPVFHDSSSQRSCPTQQVYVSEAGMCMAVRKPDEGCEYSEQCSAVERGAYCFNRRCRCMLGMIASAAKCVYPSERCTSNGYVWIQETDECKPIIPPGMPGCGYNLQCSAAFDGAKCSKQMCQCPNELVPSGNTCIQRCQSGQVYSVAAGQCLPTVRAGGSCHYSIQCNAELPELICEERVCRCSNSERFTGSTCRSDCPRGYRADQYGICKPEISDRLEAAPTESCARGEICKGGSTCRQGICQCPHGSQPVNSECFPQSAGLPTAGPGAPCIPNVVQCTDGTSCIAGVCRCAMGAELRNGACSGSTTSLLASPGEPCQRGQHCDGGATCDEHTLTCVCPSDKIRIGKQCYDRLRSGPGLPCGNGELCVGGSICINNICQCRVDQIKDGRQCIMMPKVGPEESCARGEECIGGSKCDQFTKRCKCPLKHLIIRKECVAIEYVHPGEPCSRKNQRCIELSSCVLGRCRCDDDHTAFNGKCVRNGQTYPGEPCSEDVQCSGRASCMKGICTCPAEYVIINKECHRVEIVGPDEVCGGVRQCGGGSKCDESEAKCRCASGYQPHRGVCRLIVTAPECLSDVECSSGFICDRGQCRCPQGSQPTPSGTCVTLQRAQPSVVERNSCDENTRCHGELICIRNICTCPYPLVVAAGNRCLPRALARRKRNVFSHHTLSSAQQTLGQPCITNGCGPNERCISGICSCIDGFVVHQSTCVQRDQIGCTNCNGFGRNVFPSENMMIPPVPLLSFLIDSMSNSLLQPNLALPGQQCNPNSSDVQCSGNSICANGYCACPGGEDIINGVCISKNTQSPPGGSCELGATYCTGGSFCYQQKCTCPLNNQVVDGRCTPTLRMQLSPPESCSTDNGCSGDLFCFEGHCECPLGTVNLEGTSICQRRFERDANTEISRMKDGFPVEKYEDDLIGIPGRRCNFNGEFICKSGSLCVNGVCKCPMGFVTWNQQCVRYSGIASAGESCAREGTVCGGGSMCFEGRCICALGLTPIDGKCLPSNSLALPPILAPGSECSLRCSSCGQCGGGSICVNSFCTCPLGQIARNTHCVPVTPDNRPIDVVTKPPTKPTVRLVNPGETCNTARICNGGSSCVLGRCLCPPDYTPDNDGTSCMLKSVKALFQDVAHPGENCSAPTRPCGGGSECVDGICSCRKRRYISNRECRWRESPRELNPGSACSSIDKCLFESTCKFGYCICAPGTIFRPRRGCLRVVNMKTASKCEL</sequence>
<evidence type="ECO:0000313" key="3">
    <source>
        <dbReference type="EMBL" id="MFH4974225.1"/>
    </source>
</evidence>
<feature type="domain" description="EGF-like" evidence="2">
    <location>
        <begin position="533"/>
        <end position="578"/>
    </location>
</feature>
<accession>A0ABD6E324</accession>
<feature type="domain" description="EGF-like" evidence="2">
    <location>
        <begin position="1277"/>
        <end position="1310"/>
    </location>
</feature>
<feature type="domain" description="EGF-like" evidence="2">
    <location>
        <begin position="459"/>
        <end position="491"/>
    </location>
</feature>
<dbReference type="Pfam" id="PF01683">
    <property type="entry name" value="EB"/>
    <property type="match status" value="9"/>
</dbReference>
<feature type="domain" description="EGF-like" evidence="2">
    <location>
        <begin position="369"/>
        <end position="402"/>
    </location>
</feature>
<feature type="domain" description="EGF-like" evidence="2">
    <location>
        <begin position="264"/>
        <end position="309"/>
    </location>
</feature>
<feature type="domain" description="EGF-like" evidence="2">
    <location>
        <begin position="323"/>
        <end position="355"/>
    </location>
</feature>
<proteinExistence type="predicted"/>
<name>A0ABD6E324_9BILA</name>
<dbReference type="PANTHER" id="PTHR45985">
    <property type="match status" value="1"/>
</dbReference>
<dbReference type="PANTHER" id="PTHR45985:SF3">
    <property type="entry name" value="CHITIN DEACETYLASE-LIKE 4"/>
    <property type="match status" value="1"/>
</dbReference>
<dbReference type="EMBL" id="JBGFUD010000301">
    <property type="protein sequence ID" value="MFH4974225.1"/>
    <property type="molecule type" value="Genomic_DNA"/>
</dbReference>
<feature type="domain" description="EGF-like" evidence="2">
    <location>
        <begin position="1115"/>
        <end position="1151"/>
    </location>
</feature>
<dbReference type="SMART" id="SM00181">
    <property type="entry name" value="EGF"/>
    <property type="match status" value="18"/>
</dbReference>
<dbReference type="SMART" id="SM00289">
    <property type="entry name" value="WR1"/>
    <property type="match status" value="14"/>
</dbReference>
<feature type="signal peptide" evidence="1">
    <location>
        <begin position="1"/>
        <end position="19"/>
    </location>
</feature>
<comment type="caution">
    <text evidence="3">The sequence shown here is derived from an EMBL/GenBank/DDBJ whole genome shotgun (WGS) entry which is preliminary data.</text>
</comment>
<dbReference type="InterPro" id="IPR052740">
    <property type="entry name" value="CE4"/>
</dbReference>
<dbReference type="InterPro" id="IPR006150">
    <property type="entry name" value="Cys_repeat_1"/>
</dbReference>
<feature type="chain" id="PRO_5044817776" description="EGF-like domain-containing protein" evidence="1">
    <location>
        <begin position="20"/>
        <end position="1323"/>
    </location>
</feature>
<gene>
    <name evidence="3" type="ORF">AB6A40_000934</name>
</gene>
<dbReference type="InterPro" id="IPR006149">
    <property type="entry name" value="EB_dom"/>
</dbReference>
<feature type="domain" description="EGF-like" evidence="2">
    <location>
        <begin position="415"/>
        <end position="449"/>
    </location>
</feature>
<dbReference type="InterPro" id="IPR000742">
    <property type="entry name" value="EGF"/>
</dbReference>
<feature type="domain" description="EGF-like" evidence="2">
    <location>
        <begin position="778"/>
        <end position="809"/>
    </location>
</feature>
<feature type="domain" description="EGF-like" evidence="2">
    <location>
        <begin position="630"/>
        <end position="664"/>
    </location>
</feature>
<feature type="domain" description="EGF-like" evidence="2">
    <location>
        <begin position="671"/>
        <end position="704"/>
    </location>
</feature>
<evidence type="ECO:0000256" key="1">
    <source>
        <dbReference type="SAM" id="SignalP"/>
    </source>
</evidence>
<organism evidence="3 4">
    <name type="scientific">Gnathostoma spinigerum</name>
    <dbReference type="NCBI Taxonomy" id="75299"/>
    <lineage>
        <taxon>Eukaryota</taxon>
        <taxon>Metazoa</taxon>
        <taxon>Ecdysozoa</taxon>
        <taxon>Nematoda</taxon>
        <taxon>Chromadorea</taxon>
        <taxon>Rhabditida</taxon>
        <taxon>Spirurina</taxon>
        <taxon>Gnathostomatomorpha</taxon>
        <taxon>Gnathostomatoidea</taxon>
        <taxon>Gnathostomatidae</taxon>
        <taxon>Gnathostoma</taxon>
    </lineage>
</organism>
<feature type="domain" description="EGF-like" evidence="2">
    <location>
        <begin position="123"/>
        <end position="168"/>
    </location>
</feature>
<keyword evidence="1" id="KW-0732">Signal</keyword>
<feature type="domain" description="EGF-like" evidence="2">
    <location>
        <begin position="1066"/>
        <end position="1099"/>
    </location>
</feature>
<protein>
    <recommendedName>
        <fullName evidence="2">EGF-like domain-containing protein</fullName>
    </recommendedName>
</protein>